<dbReference type="InterPro" id="IPR000683">
    <property type="entry name" value="Gfo/Idh/MocA-like_OxRdtase_N"/>
</dbReference>
<evidence type="ECO:0000313" key="4">
    <source>
        <dbReference type="EMBL" id="GAG53346.1"/>
    </source>
</evidence>
<comment type="similarity">
    <text evidence="1">Belongs to the Gfo/Idh/MocA family.</text>
</comment>
<name>X0ZZ99_9ZZZZ</name>
<sequence>MKKVKIGLIGCGKIADYSHVPSFLEIAKKAEIIALYDLNAKAAQKLKKAYSLKAAVYTSVRDLLRSGIQGVVISTPNSSHCKLTIQALKSGVHVLVEKPMAVNLKEADMMIASAREKNLVLEVNQALRFLPNYVQVKEMMEAAVIGDPI</sequence>
<dbReference type="InterPro" id="IPR036291">
    <property type="entry name" value="NAD(P)-bd_dom_sf"/>
</dbReference>
<accession>X0ZZ99</accession>
<proteinExistence type="inferred from homology"/>
<comment type="caution">
    <text evidence="4">The sequence shown here is derived from an EMBL/GenBank/DDBJ whole genome shotgun (WGS) entry which is preliminary data.</text>
</comment>
<dbReference type="Pfam" id="PF01408">
    <property type="entry name" value="GFO_IDH_MocA"/>
    <property type="match status" value="1"/>
</dbReference>
<evidence type="ECO:0000256" key="1">
    <source>
        <dbReference type="ARBA" id="ARBA00010928"/>
    </source>
</evidence>
<gene>
    <name evidence="4" type="ORF">S01H1_77984</name>
</gene>
<keyword evidence="2" id="KW-0560">Oxidoreductase</keyword>
<evidence type="ECO:0000256" key="2">
    <source>
        <dbReference type="ARBA" id="ARBA00023002"/>
    </source>
</evidence>
<protein>
    <recommendedName>
        <fullName evidence="3">Gfo/Idh/MocA-like oxidoreductase N-terminal domain-containing protein</fullName>
    </recommendedName>
</protein>
<dbReference type="AlphaFoldDB" id="X0ZZ99"/>
<dbReference type="GO" id="GO:0016491">
    <property type="term" value="F:oxidoreductase activity"/>
    <property type="evidence" value="ECO:0007669"/>
    <property type="project" value="UniProtKB-KW"/>
</dbReference>
<dbReference type="PANTHER" id="PTHR43708">
    <property type="entry name" value="CONSERVED EXPRESSED OXIDOREDUCTASE (EUROFUNG)"/>
    <property type="match status" value="1"/>
</dbReference>
<feature type="domain" description="Gfo/Idh/MocA-like oxidoreductase N-terminal" evidence="3">
    <location>
        <begin position="4"/>
        <end position="124"/>
    </location>
</feature>
<dbReference type="Gene3D" id="3.40.50.720">
    <property type="entry name" value="NAD(P)-binding Rossmann-like Domain"/>
    <property type="match status" value="1"/>
</dbReference>
<dbReference type="PANTHER" id="PTHR43708:SF5">
    <property type="entry name" value="CONSERVED EXPRESSED OXIDOREDUCTASE (EUROFUNG)-RELATED"/>
    <property type="match status" value="1"/>
</dbReference>
<feature type="non-terminal residue" evidence="4">
    <location>
        <position position="149"/>
    </location>
</feature>
<dbReference type="EMBL" id="BARS01052455">
    <property type="protein sequence ID" value="GAG53346.1"/>
    <property type="molecule type" value="Genomic_DNA"/>
</dbReference>
<dbReference type="InterPro" id="IPR051317">
    <property type="entry name" value="Gfo/Idh/MocA_oxidoreduct"/>
</dbReference>
<reference evidence="4" key="1">
    <citation type="journal article" date="2014" name="Front. Microbiol.">
        <title>High frequency of phylogenetically diverse reductive dehalogenase-homologous genes in deep subseafloor sedimentary metagenomes.</title>
        <authorList>
            <person name="Kawai M."/>
            <person name="Futagami T."/>
            <person name="Toyoda A."/>
            <person name="Takaki Y."/>
            <person name="Nishi S."/>
            <person name="Hori S."/>
            <person name="Arai W."/>
            <person name="Tsubouchi T."/>
            <person name="Morono Y."/>
            <person name="Uchiyama I."/>
            <person name="Ito T."/>
            <person name="Fujiyama A."/>
            <person name="Inagaki F."/>
            <person name="Takami H."/>
        </authorList>
    </citation>
    <scope>NUCLEOTIDE SEQUENCE</scope>
    <source>
        <strain evidence="4">Expedition CK06-06</strain>
    </source>
</reference>
<dbReference type="SUPFAM" id="SSF51735">
    <property type="entry name" value="NAD(P)-binding Rossmann-fold domains"/>
    <property type="match status" value="1"/>
</dbReference>
<organism evidence="4">
    <name type="scientific">marine sediment metagenome</name>
    <dbReference type="NCBI Taxonomy" id="412755"/>
    <lineage>
        <taxon>unclassified sequences</taxon>
        <taxon>metagenomes</taxon>
        <taxon>ecological metagenomes</taxon>
    </lineage>
</organism>
<evidence type="ECO:0000259" key="3">
    <source>
        <dbReference type="Pfam" id="PF01408"/>
    </source>
</evidence>
<dbReference type="GO" id="GO:0000166">
    <property type="term" value="F:nucleotide binding"/>
    <property type="evidence" value="ECO:0007669"/>
    <property type="project" value="InterPro"/>
</dbReference>